<evidence type="ECO:0000256" key="9">
    <source>
        <dbReference type="RuleBase" id="RU361193"/>
    </source>
</evidence>
<dbReference type="PANTHER" id="PTHR11742">
    <property type="entry name" value="MANNOSYL-OLIGOSACCHARIDE ALPHA-1,2-MANNOSIDASE-RELATED"/>
    <property type="match status" value="1"/>
</dbReference>
<feature type="active site" evidence="6">
    <location>
        <position position="912"/>
    </location>
</feature>
<evidence type="ECO:0000256" key="6">
    <source>
        <dbReference type="PIRSR" id="PIRSR601382-1"/>
    </source>
</evidence>
<evidence type="ECO:0000256" key="10">
    <source>
        <dbReference type="SAM" id="MobiDB-lite"/>
    </source>
</evidence>
<dbReference type="SUPFAM" id="SSF48225">
    <property type="entry name" value="Seven-hairpin glycosidases"/>
    <property type="match status" value="1"/>
</dbReference>
<protein>
    <recommendedName>
        <fullName evidence="9">alpha-1,2-Mannosidase</fullName>
        <ecNumber evidence="9">3.2.1.-</ecNumber>
    </recommendedName>
</protein>
<dbReference type="GO" id="GO:0004571">
    <property type="term" value="F:mannosyl-oligosaccharide 1,2-alpha-mannosidase activity"/>
    <property type="evidence" value="ECO:0007669"/>
    <property type="project" value="InterPro"/>
</dbReference>
<sequence>MFRMRRYRVFLVFAVITVFALYRFSTSGATWREAASSAAGRLEDAAEDAVQFMHKPNLVAQETRKFEVDVPAATKKTPLQTPPPPPPLPTPPPPPAAPLNPPAGRKSSSAAPASSPVAIPKLPQQHLPTVPVPAPGQPHGQPANAIQPESMSVEPVHWSKLPENFPVPSQSMIKLPAGTSKPIKRIQFDFKPESPAARAERSAKLDAIRNVFKKSWKGYRELAWEHDELKPVSGEFKDPFAGWRATLVDALDTLWIMGLKEEFADAVKAVATIDFTTTSRADIPLFETTIRYLGGLLAAYDVSGKQYEILLDKAVELAELLYSAFDTPNRMPETYYYWRSQFAANAHRASSRVVLAEIGSLSMEFTRLAQLTGDNKYYDAVARITDHLEEFQNNTRLPGMWPIYLDASGCKMVAIDVPAQVPLNVPLEDVPTAEVESPTPVPTPTPTEHLSPDGKKMIPLDLPDPIVLTPNGVNPTWVPPKEGLEDPMLAALGSGAKMSALSALGRRQLDLDSRTPPKKASDLEADLLALQKGNTDRIQFDAASSTGPAVPAAPTCSPQGFASTLDYGSEEYTLGGMSDSTYEYLPKQWLLLGGQIEKYRTMYEWSMDVVKEHLIFRPMLPQGNDVLYSGKFNVHSSKDEPLVGDLQPENAHLTCFAGGMFGMGAKLFDRPEDLEIAKKLTDGCIYGYDMTVTGIMPEAYDAVLCDSRKECPWNETLYHELLDPRSDWRLENYQEQLQQYQIQLVSASSWYEEQMALYTAAPAPIENPIVAALPTPIPSYVYADTLDKRQMIDLLDDATHVNIEDTPGVPARPANPSPPAAVRSPAVPLNQNHESVMGGESEEGEGPPTRVQPSPAIPELAEPSRTMPAFPYLYSPVVPFTHKEYVKNRIEEERLPEGVVRIGSKNYILRPEAIESVWYMYRITGEAHWREAGWRMFEAVIKATTTEFGNSAIDDVTKTTPELNDSMESFWLAETLKYFYLLFADESLVSLDEWVLNTEAHPFRRPA</sequence>
<dbReference type="GO" id="GO:0005509">
    <property type="term" value="F:calcium ion binding"/>
    <property type="evidence" value="ECO:0007669"/>
    <property type="project" value="InterPro"/>
</dbReference>
<dbReference type="GO" id="GO:0016020">
    <property type="term" value="C:membrane"/>
    <property type="evidence" value="ECO:0007669"/>
    <property type="project" value="InterPro"/>
</dbReference>
<feature type="region of interest" description="Disordered" evidence="10">
    <location>
        <begin position="433"/>
        <end position="454"/>
    </location>
</feature>
<comment type="cofactor">
    <cofactor evidence="1 7">
        <name>Ca(2+)</name>
        <dbReference type="ChEBI" id="CHEBI:29108"/>
    </cofactor>
</comment>
<reference evidence="11 12" key="1">
    <citation type="journal article" date="2016" name="Sci. Rep.">
        <title>Draft genome sequencing and secretome analysis of fungal phytopathogen Ascochyta rabiei provides insight into the necrotrophic effector repertoire.</title>
        <authorList>
            <person name="Verma S."/>
            <person name="Gazara R.K."/>
            <person name="Nizam S."/>
            <person name="Parween S."/>
            <person name="Chattopadhyay D."/>
            <person name="Verma P.K."/>
        </authorList>
    </citation>
    <scope>NUCLEOTIDE SEQUENCE [LARGE SCALE GENOMIC DNA]</scope>
    <source>
        <strain evidence="11 12">ArDII</strain>
    </source>
</reference>
<dbReference type="EMBL" id="JYNV01000141">
    <property type="protein sequence ID" value="KZM25089.1"/>
    <property type="molecule type" value="Genomic_DNA"/>
</dbReference>
<feature type="compositionally biased region" description="Pro residues" evidence="10">
    <location>
        <begin position="80"/>
        <end position="101"/>
    </location>
</feature>
<feature type="active site" evidence="6">
    <location>
        <position position="579"/>
    </location>
</feature>
<feature type="region of interest" description="Disordered" evidence="10">
    <location>
        <begin position="75"/>
        <end position="146"/>
    </location>
</feature>
<feature type="region of interest" description="Disordered" evidence="10">
    <location>
        <begin position="804"/>
        <end position="853"/>
    </location>
</feature>
<comment type="pathway">
    <text evidence="2">Protein modification; protein glycosylation.</text>
</comment>
<keyword evidence="12" id="KW-1185">Reference proteome</keyword>
<keyword evidence="9" id="KW-0326">Glycosidase</keyword>
<evidence type="ECO:0000256" key="8">
    <source>
        <dbReference type="PIRSR" id="PIRSR601382-3"/>
    </source>
</evidence>
<feature type="disulfide bond" evidence="8">
    <location>
        <begin position="655"/>
        <end position="684"/>
    </location>
</feature>
<dbReference type="PRINTS" id="PR00747">
    <property type="entry name" value="GLYHDRLASE47"/>
</dbReference>
<name>A0A163GZU2_DIDRA</name>
<dbReference type="EC" id="3.2.1.-" evidence="9"/>
<keyword evidence="7" id="KW-0106">Calcium</keyword>
<evidence type="ECO:0000256" key="2">
    <source>
        <dbReference type="ARBA" id="ARBA00004922"/>
    </source>
</evidence>
<dbReference type="PANTHER" id="PTHR11742:SF103">
    <property type="entry name" value="ENDOPLASMIC RETICULUM MANNOSIDASE MNL2-RELATED"/>
    <property type="match status" value="1"/>
</dbReference>
<dbReference type="Gene3D" id="1.50.10.10">
    <property type="match status" value="3"/>
</dbReference>
<dbReference type="InterPro" id="IPR050749">
    <property type="entry name" value="Glycosyl_Hydrolase_47"/>
</dbReference>
<comment type="similarity">
    <text evidence="3 9">Belongs to the glycosyl hydrolase 47 family.</text>
</comment>
<organism evidence="11 12">
    <name type="scientific">Didymella rabiei</name>
    <name type="common">Chickpea ascochyta blight fungus</name>
    <name type="synonym">Mycosphaerella rabiei</name>
    <dbReference type="NCBI Taxonomy" id="5454"/>
    <lineage>
        <taxon>Eukaryota</taxon>
        <taxon>Fungi</taxon>
        <taxon>Dikarya</taxon>
        <taxon>Ascomycota</taxon>
        <taxon>Pezizomycotina</taxon>
        <taxon>Dothideomycetes</taxon>
        <taxon>Pleosporomycetidae</taxon>
        <taxon>Pleosporales</taxon>
        <taxon>Pleosporineae</taxon>
        <taxon>Didymellaceae</taxon>
        <taxon>Ascochyta</taxon>
    </lineage>
</organism>
<dbReference type="InterPro" id="IPR001382">
    <property type="entry name" value="Glyco_hydro_47"/>
</dbReference>
<dbReference type="OrthoDB" id="8118055at2759"/>
<evidence type="ECO:0000256" key="4">
    <source>
        <dbReference type="ARBA" id="ARBA00022801"/>
    </source>
</evidence>
<feature type="active site" description="Proton donor" evidence="6">
    <location>
        <position position="698"/>
    </location>
</feature>
<dbReference type="UniPathway" id="UPA00378"/>
<dbReference type="GO" id="GO:0005783">
    <property type="term" value="C:endoplasmic reticulum"/>
    <property type="evidence" value="ECO:0007669"/>
    <property type="project" value="TreeGrafter"/>
</dbReference>
<evidence type="ECO:0000256" key="3">
    <source>
        <dbReference type="ARBA" id="ARBA00007658"/>
    </source>
</evidence>
<evidence type="ECO:0000256" key="5">
    <source>
        <dbReference type="ARBA" id="ARBA00023157"/>
    </source>
</evidence>
<feature type="compositionally biased region" description="Low complexity" evidence="10">
    <location>
        <begin position="102"/>
        <end position="120"/>
    </location>
</feature>
<dbReference type="GO" id="GO:0005975">
    <property type="term" value="P:carbohydrate metabolic process"/>
    <property type="evidence" value="ECO:0007669"/>
    <property type="project" value="InterPro"/>
</dbReference>
<dbReference type="InterPro" id="IPR012341">
    <property type="entry name" value="6hp_glycosidase-like_sf"/>
</dbReference>
<feature type="binding site" evidence="7">
    <location>
        <position position="998"/>
    </location>
    <ligand>
        <name>Ca(2+)</name>
        <dbReference type="ChEBI" id="CHEBI:29108"/>
    </ligand>
</feature>
<dbReference type="GO" id="GO:0036503">
    <property type="term" value="P:ERAD pathway"/>
    <property type="evidence" value="ECO:0007669"/>
    <property type="project" value="UniProtKB-ARBA"/>
</dbReference>
<dbReference type="STRING" id="5454.A0A163GZU2"/>
<proteinExistence type="inferred from homology"/>
<evidence type="ECO:0000313" key="11">
    <source>
        <dbReference type="EMBL" id="KZM25089.1"/>
    </source>
</evidence>
<keyword evidence="5 8" id="KW-1015">Disulfide bond</keyword>
<feature type="active site" description="Proton donor" evidence="6">
    <location>
        <position position="287"/>
    </location>
</feature>
<comment type="caution">
    <text evidence="11">The sequence shown here is derived from an EMBL/GenBank/DDBJ whole genome shotgun (WGS) entry which is preliminary data.</text>
</comment>
<keyword evidence="4 9" id="KW-0378">Hydrolase</keyword>
<dbReference type="Proteomes" id="UP000076837">
    <property type="component" value="Unassembled WGS sequence"/>
</dbReference>
<keyword evidence="7" id="KW-0479">Metal-binding</keyword>
<dbReference type="Pfam" id="PF01532">
    <property type="entry name" value="Glyco_hydro_47"/>
    <property type="match status" value="1"/>
</dbReference>
<accession>A0A163GZU2</accession>
<dbReference type="InterPro" id="IPR036026">
    <property type="entry name" value="Seven-hairpin_glycosidases"/>
</dbReference>
<evidence type="ECO:0000256" key="1">
    <source>
        <dbReference type="ARBA" id="ARBA00001913"/>
    </source>
</evidence>
<evidence type="ECO:0000313" key="12">
    <source>
        <dbReference type="Proteomes" id="UP000076837"/>
    </source>
</evidence>
<gene>
    <name evidence="11" type="ORF">ST47_g3774</name>
</gene>
<evidence type="ECO:0000256" key="7">
    <source>
        <dbReference type="PIRSR" id="PIRSR601382-2"/>
    </source>
</evidence>
<dbReference type="AlphaFoldDB" id="A0A163GZU2"/>